<dbReference type="CDD" id="cd22756">
    <property type="entry name" value="OTU_OTUD3-like"/>
    <property type="match status" value="1"/>
</dbReference>
<gene>
    <name evidence="3" type="ORF">IFR04_007804</name>
</gene>
<comment type="caution">
    <text evidence="3">The sequence shown here is derived from an EMBL/GenBank/DDBJ whole genome shotgun (WGS) entry which is preliminary data.</text>
</comment>
<feature type="compositionally biased region" description="Basic and acidic residues" evidence="1">
    <location>
        <begin position="306"/>
        <end position="329"/>
    </location>
</feature>
<dbReference type="OrthoDB" id="409956at2759"/>
<evidence type="ECO:0000259" key="2">
    <source>
        <dbReference type="PROSITE" id="PS50802"/>
    </source>
</evidence>
<evidence type="ECO:0000313" key="3">
    <source>
        <dbReference type="EMBL" id="KAG4419028.1"/>
    </source>
</evidence>
<dbReference type="GO" id="GO:0004843">
    <property type="term" value="F:cysteine-type deubiquitinase activity"/>
    <property type="evidence" value="ECO:0007669"/>
    <property type="project" value="TreeGrafter"/>
</dbReference>
<feature type="compositionally biased region" description="Basic and acidic residues" evidence="1">
    <location>
        <begin position="395"/>
        <end position="414"/>
    </location>
</feature>
<feature type="region of interest" description="Disordered" evidence="1">
    <location>
        <begin position="200"/>
        <end position="414"/>
    </location>
</feature>
<proteinExistence type="predicted"/>
<dbReference type="PANTHER" id="PTHR12419:SF7">
    <property type="entry name" value="OTU DOMAIN-CONTAINING PROTEIN 3"/>
    <property type="match status" value="1"/>
</dbReference>
<organism evidence="3 4">
    <name type="scientific">Cadophora malorum</name>
    <dbReference type="NCBI Taxonomy" id="108018"/>
    <lineage>
        <taxon>Eukaryota</taxon>
        <taxon>Fungi</taxon>
        <taxon>Dikarya</taxon>
        <taxon>Ascomycota</taxon>
        <taxon>Pezizomycotina</taxon>
        <taxon>Leotiomycetes</taxon>
        <taxon>Helotiales</taxon>
        <taxon>Ploettnerulaceae</taxon>
        <taxon>Cadophora</taxon>
    </lineage>
</organism>
<dbReference type="InterPro" id="IPR038765">
    <property type="entry name" value="Papain-like_cys_pep_sf"/>
</dbReference>
<keyword evidence="4" id="KW-1185">Reference proteome</keyword>
<dbReference type="InterPro" id="IPR003323">
    <property type="entry name" value="OTU_dom"/>
</dbReference>
<feature type="compositionally biased region" description="Basic and acidic residues" evidence="1">
    <location>
        <begin position="342"/>
        <end position="359"/>
    </location>
</feature>
<protein>
    <recommendedName>
        <fullName evidence="2">OTU domain-containing protein</fullName>
    </recommendedName>
</protein>
<evidence type="ECO:0000313" key="4">
    <source>
        <dbReference type="Proteomes" id="UP000664132"/>
    </source>
</evidence>
<accession>A0A8H7THL1</accession>
<dbReference type="EMBL" id="JAFJYH010000114">
    <property type="protein sequence ID" value="KAG4419028.1"/>
    <property type="molecule type" value="Genomic_DNA"/>
</dbReference>
<dbReference type="PANTHER" id="PTHR12419">
    <property type="entry name" value="OTU DOMAIN CONTAINING PROTEIN"/>
    <property type="match status" value="1"/>
</dbReference>
<reference evidence="3" key="1">
    <citation type="submission" date="2021-02" db="EMBL/GenBank/DDBJ databases">
        <title>Genome sequence Cadophora malorum strain M34.</title>
        <authorList>
            <person name="Stefanovic E."/>
            <person name="Vu D."/>
            <person name="Scully C."/>
            <person name="Dijksterhuis J."/>
            <person name="Roader J."/>
            <person name="Houbraken J."/>
        </authorList>
    </citation>
    <scope>NUCLEOTIDE SEQUENCE</scope>
    <source>
        <strain evidence="3">M34</strain>
    </source>
</reference>
<sequence>MGVTVREASPIEFLELAALGLQVRNVEGDGNCLFRALSDQMKGNQKGHVNIRERVFRYMARNQKEFKDFFDVETAGGARRNTMRSTRGKGSAKLPSQEERDKSWRQYIWKMRELGTWASQLEIKAFVKVYQMDVRIHLDGTTHGHHDCIKASDDSAPREILHLAYKNMHYQSVRNIAGPHTGPANTVAFGDLSYEERKAKYEAQGKSPALPTPPTTPAIDLKVNDPNEFPALGSTKITTTTPKSNANPGLAFLDAFDDHSSDDEKKPQVKSSGEKKPVEKTTPTPTPNRNPGLAFLDAFDDDSNSDDEKKPAETTKTEKKVQAKTEPAKKPVTKQALAVQKKAVEKKLAGKNEEEEVKKGVAKKVIHKPSRPPSRKRSHEDLSWLGSESESSDEEERRQGTASHGDKRIKLSHV</sequence>
<dbReference type="Proteomes" id="UP000664132">
    <property type="component" value="Unassembled WGS sequence"/>
</dbReference>
<feature type="compositionally biased region" description="Basic residues" evidence="1">
    <location>
        <begin position="360"/>
        <end position="377"/>
    </location>
</feature>
<feature type="compositionally biased region" description="Polar residues" evidence="1">
    <location>
        <begin position="235"/>
        <end position="247"/>
    </location>
</feature>
<name>A0A8H7THL1_9HELO</name>
<evidence type="ECO:0000256" key="1">
    <source>
        <dbReference type="SAM" id="MobiDB-lite"/>
    </source>
</evidence>
<dbReference type="PROSITE" id="PS50802">
    <property type="entry name" value="OTU"/>
    <property type="match status" value="1"/>
</dbReference>
<feature type="compositionally biased region" description="Low complexity" evidence="1">
    <location>
        <begin position="280"/>
        <end position="297"/>
    </location>
</feature>
<dbReference type="Gene3D" id="3.90.70.80">
    <property type="match status" value="1"/>
</dbReference>
<dbReference type="SUPFAM" id="SSF54001">
    <property type="entry name" value="Cysteine proteinases"/>
    <property type="match status" value="1"/>
</dbReference>
<dbReference type="Pfam" id="PF02338">
    <property type="entry name" value="OTU"/>
    <property type="match status" value="1"/>
</dbReference>
<dbReference type="AlphaFoldDB" id="A0A8H7THL1"/>
<dbReference type="GO" id="GO:0016579">
    <property type="term" value="P:protein deubiquitination"/>
    <property type="evidence" value="ECO:0007669"/>
    <property type="project" value="TreeGrafter"/>
</dbReference>
<feature type="compositionally biased region" description="Basic and acidic residues" evidence="1">
    <location>
        <begin position="256"/>
        <end position="279"/>
    </location>
</feature>
<feature type="domain" description="OTU" evidence="2">
    <location>
        <begin position="21"/>
        <end position="176"/>
    </location>
</feature>
<dbReference type="InterPro" id="IPR050704">
    <property type="entry name" value="Peptidase_C85-like"/>
</dbReference>